<evidence type="ECO:0000256" key="4">
    <source>
        <dbReference type="ARBA" id="ARBA00022676"/>
    </source>
</evidence>
<dbReference type="InterPro" id="IPR029044">
    <property type="entry name" value="Nucleotide-diphossugar_trans"/>
</dbReference>
<evidence type="ECO:0000256" key="6">
    <source>
        <dbReference type="ARBA" id="ARBA00022692"/>
    </source>
</evidence>
<name>A0A1E4RNL1_9ASCO</name>
<evidence type="ECO:0000256" key="3">
    <source>
        <dbReference type="ARBA" id="ARBA00009105"/>
    </source>
</evidence>
<dbReference type="InterPro" id="IPR022751">
    <property type="entry name" value="Alpha_mannosyltransferase"/>
</dbReference>
<dbReference type="STRING" id="984485.A0A1E4RNL1"/>
<evidence type="ECO:0000256" key="8">
    <source>
        <dbReference type="ARBA" id="ARBA00022989"/>
    </source>
</evidence>
<proteinExistence type="inferred from homology"/>
<dbReference type="PANTHER" id="PTHR31392">
    <property type="entry name" value="ALPHA-1,3-MANNOSYLTRANSFERASE MNN1-RELATED"/>
    <property type="match status" value="1"/>
</dbReference>
<dbReference type="RefSeq" id="XP_020077848.1">
    <property type="nucleotide sequence ID" value="XM_020220843.1"/>
</dbReference>
<dbReference type="OrthoDB" id="430354at2759"/>
<dbReference type="EMBL" id="KV454539">
    <property type="protein sequence ID" value="ODV68781.1"/>
    <property type="molecule type" value="Genomic_DNA"/>
</dbReference>
<evidence type="ECO:0000256" key="9">
    <source>
        <dbReference type="ARBA" id="ARBA00023034"/>
    </source>
</evidence>
<keyword evidence="11" id="KW-0325">Glycoprotein</keyword>
<evidence type="ECO:0000256" key="2">
    <source>
        <dbReference type="ARBA" id="ARBA00004922"/>
    </source>
</evidence>
<dbReference type="GeneID" id="30995393"/>
<dbReference type="Proteomes" id="UP000095085">
    <property type="component" value="Unassembled WGS sequence"/>
</dbReference>
<evidence type="ECO:0000256" key="5">
    <source>
        <dbReference type="ARBA" id="ARBA00022679"/>
    </source>
</evidence>
<feature type="non-terminal residue" evidence="12">
    <location>
        <position position="539"/>
    </location>
</feature>
<dbReference type="AlphaFoldDB" id="A0A1E4RNL1"/>
<keyword evidence="4" id="KW-0328">Glycosyltransferase</keyword>
<keyword evidence="13" id="KW-1185">Reference proteome</keyword>
<evidence type="ECO:0000256" key="7">
    <source>
        <dbReference type="ARBA" id="ARBA00022968"/>
    </source>
</evidence>
<evidence type="ECO:0000256" key="11">
    <source>
        <dbReference type="ARBA" id="ARBA00023180"/>
    </source>
</evidence>
<evidence type="ECO:0000256" key="1">
    <source>
        <dbReference type="ARBA" id="ARBA00004323"/>
    </source>
</evidence>
<comment type="pathway">
    <text evidence="2">Protein modification; protein glycosylation.</text>
</comment>
<dbReference type="Gene3D" id="3.90.550.10">
    <property type="entry name" value="Spore Coat Polysaccharide Biosynthesis Protein SpsA, Chain A"/>
    <property type="match status" value="1"/>
</dbReference>
<sequence>MLTFINYKKDHNPIGSHEVQTPSSHKPNCRDLESKIYPWLTQKYPKFEYHDGSVYSFPHLKKGFFNKNMFVEAISPASEYFNSKNGCFLTSFKKNLNGRGIVLSIADMHLELTIKLIQLLRALENTLPIQIVYYENLSDESKRQVIQAARSDYNKLPKQDIWFVDVRRSVKGEYINKFSGFGNKILATLFNSFEEMILIDADTVMLKKPDFFFNLEKFINTGTVFYKDRSTFEFRPKHDLVFFKKLFPSLKDTIVFNIPQVTSYTLENEFFKGLNHYMESGLVVINRRKHFTQPLVMAQMNFCLPIQSRVYGDKELFWLAMVISGDENYSFNKHFAAAIGELTPELERIADVKRAQAFKSQEICSNHPGHINDADNKTILWFNSGFQHCGQNKNVNFENEFSSKKRYTKAKTLEQFKSIFENKLILTHAIIPPFDMDHLTARNNEHEPERSWLNMREYCYGYTWCAYSLMGGNWVDDSGKNKDTQIKGLTIKFSEKEVNEFKRLGDAWSAYHNSKTLVNDYNKQEFSDSVNHDHGGVAI</sequence>
<evidence type="ECO:0000313" key="12">
    <source>
        <dbReference type="EMBL" id="ODV68781.1"/>
    </source>
</evidence>
<evidence type="ECO:0000256" key="10">
    <source>
        <dbReference type="ARBA" id="ARBA00023136"/>
    </source>
</evidence>
<reference evidence="13" key="1">
    <citation type="submission" date="2016-05" db="EMBL/GenBank/DDBJ databases">
        <title>Comparative genomics of biotechnologically important yeasts.</title>
        <authorList>
            <consortium name="DOE Joint Genome Institute"/>
            <person name="Riley R."/>
            <person name="Haridas S."/>
            <person name="Wolfe K.H."/>
            <person name="Lopes M.R."/>
            <person name="Hittinger C.T."/>
            <person name="Goker M."/>
            <person name="Salamov A."/>
            <person name="Wisecaver J."/>
            <person name="Long T.M."/>
            <person name="Aerts A.L."/>
            <person name="Barry K."/>
            <person name="Choi C."/>
            <person name="Clum A."/>
            <person name="Coughlan A.Y."/>
            <person name="Deshpande S."/>
            <person name="Douglass A.P."/>
            <person name="Hanson S.J."/>
            <person name="Klenk H.-P."/>
            <person name="Labutti K."/>
            <person name="Lapidus A."/>
            <person name="Lindquist E."/>
            <person name="Lipzen A."/>
            <person name="Meier-Kolthoff J.P."/>
            <person name="Ohm R.A."/>
            <person name="Otillar R.P."/>
            <person name="Pangilinan J."/>
            <person name="Peng Y."/>
            <person name="Rokas A."/>
            <person name="Rosa C.A."/>
            <person name="Scheuner C."/>
            <person name="Sibirny A.A."/>
            <person name="Slot J.C."/>
            <person name="Stielow J.B."/>
            <person name="Sun H."/>
            <person name="Kurtzman C.P."/>
            <person name="Blackwell M."/>
            <person name="Grigoriev I.V."/>
            <person name="Jeffries T.W."/>
        </authorList>
    </citation>
    <scope>NUCLEOTIDE SEQUENCE [LARGE SCALE GENOMIC DNA]</scope>
    <source>
        <strain evidence="13">NRRL Y-1933</strain>
    </source>
</reference>
<keyword evidence="9" id="KW-0333">Golgi apparatus</keyword>
<evidence type="ECO:0008006" key="14">
    <source>
        <dbReference type="Google" id="ProtNLM"/>
    </source>
</evidence>
<organism evidence="12 13">
    <name type="scientific">Hyphopichia burtonii NRRL Y-1933</name>
    <dbReference type="NCBI Taxonomy" id="984485"/>
    <lineage>
        <taxon>Eukaryota</taxon>
        <taxon>Fungi</taxon>
        <taxon>Dikarya</taxon>
        <taxon>Ascomycota</taxon>
        <taxon>Saccharomycotina</taxon>
        <taxon>Pichiomycetes</taxon>
        <taxon>Debaryomycetaceae</taxon>
        <taxon>Hyphopichia</taxon>
    </lineage>
</organism>
<dbReference type="Pfam" id="PF11051">
    <property type="entry name" value="Mannosyl_trans3"/>
    <property type="match status" value="1"/>
</dbReference>
<dbReference type="SUPFAM" id="SSF53448">
    <property type="entry name" value="Nucleotide-diphospho-sugar transferases"/>
    <property type="match status" value="1"/>
</dbReference>
<keyword evidence="10" id="KW-0472">Membrane</keyword>
<comment type="subcellular location">
    <subcellularLocation>
        <location evidence="1">Golgi apparatus membrane</location>
        <topology evidence="1">Single-pass type II membrane protein</topology>
    </subcellularLocation>
</comment>
<accession>A0A1E4RNL1</accession>
<dbReference type="PANTHER" id="PTHR31392:SF1">
    <property type="entry name" value="ALPHA-1,3-MANNOSYLTRANSFERASE MNN1-RELATED"/>
    <property type="match status" value="1"/>
</dbReference>
<protein>
    <recommendedName>
        <fullName evidence="14">Nucleotide-diphospho-sugar transferase</fullName>
    </recommendedName>
</protein>
<dbReference type="GO" id="GO:0000033">
    <property type="term" value="F:alpha-1,3-mannosyltransferase activity"/>
    <property type="evidence" value="ECO:0007669"/>
    <property type="project" value="TreeGrafter"/>
</dbReference>
<comment type="similarity">
    <text evidence="3">Belongs to the MNN1/MNT family.</text>
</comment>
<dbReference type="GO" id="GO:0000139">
    <property type="term" value="C:Golgi membrane"/>
    <property type="evidence" value="ECO:0007669"/>
    <property type="project" value="UniProtKB-SubCell"/>
</dbReference>
<keyword evidence="7" id="KW-0735">Signal-anchor</keyword>
<keyword evidence="6" id="KW-0812">Transmembrane</keyword>
<dbReference type="UniPathway" id="UPA00378"/>
<dbReference type="GO" id="GO:0046354">
    <property type="term" value="P:mannan biosynthetic process"/>
    <property type="evidence" value="ECO:0007669"/>
    <property type="project" value="UniProtKB-ARBA"/>
</dbReference>
<dbReference type="GO" id="GO:0006493">
    <property type="term" value="P:protein O-linked glycosylation"/>
    <property type="evidence" value="ECO:0007669"/>
    <property type="project" value="TreeGrafter"/>
</dbReference>
<evidence type="ECO:0000313" key="13">
    <source>
        <dbReference type="Proteomes" id="UP000095085"/>
    </source>
</evidence>
<keyword evidence="5" id="KW-0808">Transferase</keyword>
<gene>
    <name evidence="12" type="ORF">HYPBUDRAFT_152104</name>
</gene>
<keyword evidence="8" id="KW-1133">Transmembrane helix</keyword>